<evidence type="ECO:0000313" key="1">
    <source>
        <dbReference type="EMBL" id="KIJ96467.1"/>
    </source>
</evidence>
<keyword evidence="2" id="KW-1185">Reference proteome</keyword>
<proteinExistence type="predicted"/>
<dbReference type="EMBL" id="KN838720">
    <property type="protein sequence ID" value="KIJ96467.1"/>
    <property type="molecule type" value="Genomic_DNA"/>
</dbReference>
<dbReference type="OrthoDB" id="10350903at2759"/>
<organism evidence="1 2">
    <name type="scientific">Laccaria amethystina LaAM-08-1</name>
    <dbReference type="NCBI Taxonomy" id="1095629"/>
    <lineage>
        <taxon>Eukaryota</taxon>
        <taxon>Fungi</taxon>
        <taxon>Dikarya</taxon>
        <taxon>Basidiomycota</taxon>
        <taxon>Agaricomycotina</taxon>
        <taxon>Agaricomycetes</taxon>
        <taxon>Agaricomycetidae</taxon>
        <taxon>Agaricales</taxon>
        <taxon>Agaricineae</taxon>
        <taxon>Hydnangiaceae</taxon>
        <taxon>Laccaria</taxon>
    </lineage>
</organism>
<accession>A0A0C9XJX2</accession>
<dbReference type="HOGENOM" id="CLU_121058_0_0_1"/>
<sequence>MSMFNDSQNITVGDDAQVTNAGRDVINIHATTINNHPPPASKVVAHERSLLMPAIHSKSPKWTPKNRICRAQQRNSSTLDFLNKFDDVMDQEIFLKCSDFFVNSTDESEIEDKGWVAFVCDGDYRKRLLGYTADVKKINKLAQRASQRGVCLQVKYVKTLHADYC</sequence>
<reference evidence="1 2" key="1">
    <citation type="submission" date="2014-04" db="EMBL/GenBank/DDBJ databases">
        <authorList>
            <consortium name="DOE Joint Genome Institute"/>
            <person name="Kuo A."/>
            <person name="Kohler A."/>
            <person name="Nagy L.G."/>
            <person name="Floudas D."/>
            <person name="Copeland A."/>
            <person name="Barry K.W."/>
            <person name="Cichocki N."/>
            <person name="Veneault-Fourrey C."/>
            <person name="LaButti K."/>
            <person name="Lindquist E.A."/>
            <person name="Lipzen A."/>
            <person name="Lundell T."/>
            <person name="Morin E."/>
            <person name="Murat C."/>
            <person name="Sun H."/>
            <person name="Tunlid A."/>
            <person name="Henrissat B."/>
            <person name="Grigoriev I.V."/>
            <person name="Hibbett D.S."/>
            <person name="Martin F."/>
            <person name="Nordberg H.P."/>
            <person name="Cantor M.N."/>
            <person name="Hua S.X."/>
        </authorList>
    </citation>
    <scope>NUCLEOTIDE SEQUENCE [LARGE SCALE GENOMIC DNA]</scope>
    <source>
        <strain evidence="1 2">LaAM-08-1</strain>
    </source>
</reference>
<dbReference type="AlphaFoldDB" id="A0A0C9XJX2"/>
<gene>
    <name evidence="1" type="ORF">K443DRAFT_107253</name>
</gene>
<reference evidence="2" key="2">
    <citation type="submission" date="2015-01" db="EMBL/GenBank/DDBJ databases">
        <title>Evolutionary Origins and Diversification of the Mycorrhizal Mutualists.</title>
        <authorList>
            <consortium name="DOE Joint Genome Institute"/>
            <consortium name="Mycorrhizal Genomics Consortium"/>
            <person name="Kohler A."/>
            <person name="Kuo A."/>
            <person name="Nagy L.G."/>
            <person name="Floudas D."/>
            <person name="Copeland A."/>
            <person name="Barry K.W."/>
            <person name="Cichocki N."/>
            <person name="Veneault-Fourrey C."/>
            <person name="LaButti K."/>
            <person name="Lindquist E.A."/>
            <person name="Lipzen A."/>
            <person name="Lundell T."/>
            <person name="Morin E."/>
            <person name="Murat C."/>
            <person name="Riley R."/>
            <person name="Ohm R."/>
            <person name="Sun H."/>
            <person name="Tunlid A."/>
            <person name="Henrissat B."/>
            <person name="Grigoriev I.V."/>
            <person name="Hibbett D.S."/>
            <person name="Martin F."/>
        </authorList>
    </citation>
    <scope>NUCLEOTIDE SEQUENCE [LARGE SCALE GENOMIC DNA]</scope>
    <source>
        <strain evidence="2">LaAM-08-1</strain>
    </source>
</reference>
<protein>
    <submittedName>
        <fullName evidence="1">Uncharacterized protein</fullName>
    </submittedName>
</protein>
<evidence type="ECO:0000313" key="2">
    <source>
        <dbReference type="Proteomes" id="UP000054477"/>
    </source>
</evidence>
<name>A0A0C9XJX2_9AGAR</name>
<dbReference type="Proteomes" id="UP000054477">
    <property type="component" value="Unassembled WGS sequence"/>
</dbReference>